<evidence type="ECO:0000313" key="9">
    <source>
        <dbReference type="Proteomes" id="UP001485459"/>
    </source>
</evidence>
<evidence type="ECO:0000259" key="7">
    <source>
        <dbReference type="Pfam" id="PF14322"/>
    </source>
</evidence>
<dbReference type="Pfam" id="PF14322">
    <property type="entry name" value="SusD-like_3"/>
    <property type="match status" value="1"/>
</dbReference>
<evidence type="ECO:0000313" key="8">
    <source>
        <dbReference type="EMBL" id="WZN41310.1"/>
    </source>
</evidence>
<dbReference type="Gene3D" id="1.25.40.390">
    <property type="match status" value="1"/>
</dbReference>
<dbReference type="InterPro" id="IPR033985">
    <property type="entry name" value="SusD-like_N"/>
</dbReference>
<comment type="subcellular location">
    <subcellularLocation>
        <location evidence="1">Cell outer membrane</location>
    </subcellularLocation>
</comment>
<dbReference type="EMBL" id="CP149822">
    <property type="protein sequence ID" value="WZN41310.1"/>
    <property type="molecule type" value="Genomic_DNA"/>
</dbReference>
<dbReference type="CDD" id="cd08977">
    <property type="entry name" value="SusD"/>
    <property type="match status" value="1"/>
</dbReference>
<dbReference type="InterPro" id="IPR011990">
    <property type="entry name" value="TPR-like_helical_dom_sf"/>
</dbReference>
<keyword evidence="9" id="KW-1185">Reference proteome</keyword>
<dbReference type="RefSeq" id="WP_341836165.1">
    <property type="nucleotide sequence ID" value="NZ_CP149822.1"/>
</dbReference>
<dbReference type="PROSITE" id="PS51257">
    <property type="entry name" value="PROKAR_LIPOPROTEIN"/>
    <property type="match status" value="1"/>
</dbReference>
<evidence type="ECO:0000256" key="2">
    <source>
        <dbReference type="ARBA" id="ARBA00006275"/>
    </source>
</evidence>
<reference evidence="9" key="1">
    <citation type="submission" date="2024-03" db="EMBL/GenBank/DDBJ databases">
        <title>Chitinophaga horti sp. nov., isolated from garden soil.</title>
        <authorList>
            <person name="Lee D.S."/>
            <person name="Han D.M."/>
            <person name="Baek J.H."/>
            <person name="Choi D.G."/>
            <person name="Jeon J.H."/>
            <person name="Jeon C.O."/>
        </authorList>
    </citation>
    <scope>NUCLEOTIDE SEQUENCE [LARGE SCALE GENOMIC DNA]</scope>
    <source>
        <strain evidence="9">GPA1</strain>
    </source>
</reference>
<keyword evidence="5" id="KW-0998">Cell outer membrane</keyword>
<keyword evidence="4" id="KW-0472">Membrane</keyword>
<evidence type="ECO:0000256" key="5">
    <source>
        <dbReference type="ARBA" id="ARBA00023237"/>
    </source>
</evidence>
<evidence type="ECO:0000259" key="6">
    <source>
        <dbReference type="Pfam" id="PF07980"/>
    </source>
</evidence>
<gene>
    <name evidence="8" type="ORF">WJU16_25430</name>
</gene>
<dbReference type="SUPFAM" id="SSF48452">
    <property type="entry name" value="TPR-like"/>
    <property type="match status" value="1"/>
</dbReference>
<sequence>MKKLISISCLAVLMIMSSCSKFLDKKPLSTISPNNYYKNEAEANSALAGIYAICGMEFMWGGRIPIRHNASTDESFYSVTNQLVGVWWFNYDGSDPVVTEMWTWLYAGIERANMFLANIGATDMDAAKKTAFIGEAKFLRAWYYFTLVQYWGGVPLKTEPSSSVNNVDFARSSAEQIYNFVEKEMKEAEGMVRDVTDINNTERISKSTVRAAMARMYLQWAGEPLKNTAKFTSARDMALKVVQSNVHMLNPDYRQIYINQCQDIGEWKECIWETGNWGNNSDANRIGGRIGNENGVRCTSNNDQVIGYAYGFNSTTYKLFHLYGAGDLRRDWAISTYTLNSSGVKANISATSIYNRNCAKWRREYELVRPLNKNYTPTNFPIIRYADVLLMLAEAENEVSGPANAEEYLNKVRRRGYGLPADVADATADLTGLGQGAFREAIRDERARELCFEGVRKMDLIRWGIYLTEMQEQAIEIKARASATYQYAALAAERVTERHLLYPIPAIEMSLNKLMVQNPGW</sequence>
<accession>A0ABZ2YNJ4</accession>
<evidence type="ECO:0000256" key="1">
    <source>
        <dbReference type="ARBA" id="ARBA00004442"/>
    </source>
</evidence>
<proteinExistence type="inferred from homology"/>
<feature type="domain" description="SusD-like N-terminal" evidence="7">
    <location>
        <begin position="21"/>
        <end position="218"/>
    </location>
</feature>
<evidence type="ECO:0000256" key="4">
    <source>
        <dbReference type="ARBA" id="ARBA00023136"/>
    </source>
</evidence>
<keyword evidence="3" id="KW-0732">Signal</keyword>
<comment type="similarity">
    <text evidence="2">Belongs to the SusD family.</text>
</comment>
<name>A0ABZ2YNJ4_9BACT</name>
<dbReference type="Pfam" id="PF07980">
    <property type="entry name" value="SusD_RagB"/>
    <property type="match status" value="1"/>
</dbReference>
<protein>
    <submittedName>
        <fullName evidence="8">RagB/SusD family nutrient uptake outer membrane protein</fullName>
    </submittedName>
</protein>
<dbReference type="InterPro" id="IPR012944">
    <property type="entry name" value="SusD_RagB_dom"/>
</dbReference>
<evidence type="ECO:0000256" key="3">
    <source>
        <dbReference type="ARBA" id="ARBA00022729"/>
    </source>
</evidence>
<organism evidence="8 9">
    <name type="scientific">Chitinophaga pollutisoli</name>
    <dbReference type="NCBI Taxonomy" id="3133966"/>
    <lineage>
        <taxon>Bacteria</taxon>
        <taxon>Pseudomonadati</taxon>
        <taxon>Bacteroidota</taxon>
        <taxon>Chitinophagia</taxon>
        <taxon>Chitinophagales</taxon>
        <taxon>Chitinophagaceae</taxon>
        <taxon>Chitinophaga</taxon>
    </lineage>
</organism>
<feature type="domain" description="RagB/SusD" evidence="6">
    <location>
        <begin position="336"/>
        <end position="521"/>
    </location>
</feature>
<dbReference type="Proteomes" id="UP001485459">
    <property type="component" value="Chromosome"/>
</dbReference>